<keyword evidence="1" id="KW-0732">Signal</keyword>
<dbReference type="EMBL" id="QFGA01000001">
    <property type="protein sequence ID" value="TEB07689.1"/>
    <property type="molecule type" value="Genomic_DNA"/>
</dbReference>
<feature type="chain" id="PRO_5021418224" evidence="1">
    <location>
        <begin position="28"/>
        <end position="302"/>
    </location>
</feature>
<sequence length="302" mass="33240">MKNAKKLLGLILAAVLAFSLLNTPALVADSDGIIAAPITGIQIEADVAAASQTLPGQFLQKLESATDEKIISVQCDDFDDDGKREAFVMTGKGNLSEGGDFWFVSEDEVIKLNNMYLYSLPEMIQIGDQKFIKYEEEYATGRPLFLLDVENGKPKSIISGDAQDLRQMPDGTFTVQQNTLDMMSDGTGRTLKPYSLYYDNVFHEYGAIEITQAQLLEFAGADNILKQIEAEGGAVKDILYRDNHIININYQTDQGMNRYVSLKYNGTSVSVLQTDNGSGVYFAALLPDIATYPAGFRHPNKS</sequence>
<organism evidence="2 3">
    <name type="scientific">Pelotomaculum schinkii</name>
    <dbReference type="NCBI Taxonomy" id="78350"/>
    <lineage>
        <taxon>Bacteria</taxon>
        <taxon>Bacillati</taxon>
        <taxon>Bacillota</taxon>
        <taxon>Clostridia</taxon>
        <taxon>Eubacteriales</taxon>
        <taxon>Desulfotomaculaceae</taxon>
        <taxon>Pelotomaculum</taxon>
    </lineage>
</organism>
<dbReference type="RefSeq" id="WP_190239523.1">
    <property type="nucleotide sequence ID" value="NZ_QFGA01000001.1"/>
</dbReference>
<gene>
    <name evidence="2" type="ORF">Psch_01244</name>
</gene>
<evidence type="ECO:0000256" key="1">
    <source>
        <dbReference type="SAM" id="SignalP"/>
    </source>
</evidence>
<protein>
    <submittedName>
        <fullName evidence="2">Uncharacterized protein</fullName>
    </submittedName>
</protein>
<dbReference type="AlphaFoldDB" id="A0A4Y7RFX4"/>
<evidence type="ECO:0000313" key="2">
    <source>
        <dbReference type="EMBL" id="TEB07689.1"/>
    </source>
</evidence>
<evidence type="ECO:0000313" key="3">
    <source>
        <dbReference type="Proteomes" id="UP000298324"/>
    </source>
</evidence>
<name>A0A4Y7RFX4_9FIRM</name>
<proteinExistence type="predicted"/>
<keyword evidence="3" id="KW-1185">Reference proteome</keyword>
<accession>A0A4Y7RFX4</accession>
<dbReference type="Proteomes" id="UP000298324">
    <property type="component" value="Unassembled WGS sequence"/>
</dbReference>
<reference evidence="2 3" key="1">
    <citation type="journal article" date="2018" name="Environ. Microbiol.">
        <title>Novel energy conservation strategies and behaviour of Pelotomaculum schinkii driving syntrophic propionate catabolism.</title>
        <authorList>
            <person name="Hidalgo-Ahumada C.A.P."/>
            <person name="Nobu M.K."/>
            <person name="Narihiro T."/>
            <person name="Tamaki H."/>
            <person name="Liu W.T."/>
            <person name="Kamagata Y."/>
            <person name="Stams A.J.M."/>
            <person name="Imachi H."/>
            <person name="Sousa D.Z."/>
        </authorList>
    </citation>
    <scope>NUCLEOTIDE SEQUENCE [LARGE SCALE GENOMIC DNA]</scope>
    <source>
        <strain evidence="2 3">HH</strain>
    </source>
</reference>
<comment type="caution">
    <text evidence="2">The sequence shown here is derived from an EMBL/GenBank/DDBJ whole genome shotgun (WGS) entry which is preliminary data.</text>
</comment>
<feature type="signal peptide" evidence="1">
    <location>
        <begin position="1"/>
        <end position="27"/>
    </location>
</feature>